<dbReference type="AlphaFoldDB" id="A0A1N6NXE5"/>
<dbReference type="Proteomes" id="UP000186235">
    <property type="component" value="Unassembled WGS sequence"/>
</dbReference>
<sequence>MPTRPAPRPRSAATGPVVGLVVLVGALAACSGPGPGDKDVEYDSLDALHRAATSAGLTCLSFTTESTDSEDVELGACDDTTLLAVFADGIAEDEFLALLPRQPTEEGEAALAGPNWVVLGDTGDLLETQAGIGGQFLTDE</sequence>
<dbReference type="RefSeq" id="WP_076403937.1">
    <property type="nucleotide sequence ID" value="NZ_FTMI01000001.1"/>
</dbReference>
<accession>A0A1N6NXE5</accession>
<protein>
    <recommendedName>
        <fullName evidence="3">Lipoprotein</fullName>
    </recommendedName>
</protein>
<evidence type="ECO:0000313" key="2">
    <source>
        <dbReference type="Proteomes" id="UP000186235"/>
    </source>
</evidence>
<reference evidence="2" key="1">
    <citation type="submission" date="2017-01" db="EMBL/GenBank/DDBJ databases">
        <authorList>
            <person name="Varghese N."/>
            <person name="Submissions S."/>
        </authorList>
    </citation>
    <scope>NUCLEOTIDE SEQUENCE [LARGE SCALE GENOMIC DNA]</scope>
    <source>
        <strain evidence="2">3bp</strain>
    </source>
</reference>
<dbReference type="PROSITE" id="PS51257">
    <property type="entry name" value="PROKAR_LIPOPROTEIN"/>
    <property type="match status" value="1"/>
</dbReference>
<proteinExistence type="predicted"/>
<evidence type="ECO:0000313" key="1">
    <source>
        <dbReference type="EMBL" id="SIP96769.1"/>
    </source>
</evidence>
<keyword evidence="2" id="KW-1185">Reference proteome</keyword>
<dbReference type="EMBL" id="FTMI01000001">
    <property type="protein sequence ID" value="SIP96769.1"/>
    <property type="molecule type" value="Genomic_DNA"/>
</dbReference>
<name>A0A1N6NXE5_9MICO</name>
<gene>
    <name evidence="1" type="ORF">SAMN05518682_0797</name>
</gene>
<evidence type="ECO:0008006" key="3">
    <source>
        <dbReference type="Google" id="ProtNLM"/>
    </source>
</evidence>
<organism evidence="1 2">
    <name type="scientific">Cellulosimicrobium aquatile</name>
    <dbReference type="NCBI Taxonomy" id="1612203"/>
    <lineage>
        <taxon>Bacteria</taxon>
        <taxon>Bacillati</taxon>
        <taxon>Actinomycetota</taxon>
        <taxon>Actinomycetes</taxon>
        <taxon>Micrococcales</taxon>
        <taxon>Promicromonosporaceae</taxon>
        <taxon>Cellulosimicrobium</taxon>
    </lineage>
</organism>